<feature type="signal peptide" evidence="1">
    <location>
        <begin position="1"/>
        <end position="21"/>
    </location>
</feature>
<evidence type="ECO:0000256" key="1">
    <source>
        <dbReference type="SAM" id="SignalP"/>
    </source>
</evidence>
<reference evidence="2 4" key="1">
    <citation type="submission" date="2020-01" db="EMBL/GenBank/DDBJ databases">
        <authorList>
            <consortium name="DOE Joint Genome Institute"/>
            <person name="Haridas S."/>
            <person name="Albert R."/>
            <person name="Binder M."/>
            <person name="Bloem J."/>
            <person name="Labutti K."/>
            <person name="Salamov A."/>
            <person name="Andreopoulos B."/>
            <person name="Baker S.E."/>
            <person name="Barry K."/>
            <person name="Bills G."/>
            <person name="Bluhm B.H."/>
            <person name="Cannon C."/>
            <person name="Castanera R."/>
            <person name="Culley D.E."/>
            <person name="Daum C."/>
            <person name="Ezra D."/>
            <person name="Gonzalez J.B."/>
            <person name="Henrissat B."/>
            <person name="Kuo A."/>
            <person name="Liang C."/>
            <person name="Lipzen A."/>
            <person name="Lutzoni F."/>
            <person name="Magnuson J."/>
            <person name="Mondo S."/>
            <person name="Nolan M."/>
            <person name="Ohm R."/>
            <person name="Pangilinan J."/>
            <person name="Park H.-J."/>
            <person name="Ramirez L."/>
            <person name="Alfaro M."/>
            <person name="Sun H."/>
            <person name="Tritt A."/>
            <person name="Yoshinaga Y."/>
            <person name="Zwiers L.-H."/>
            <person name="Turgeon B.G."/>
            <person name="Goodwin S.B."/>
            <person name="Spatafora J.W."/>
            <person name="Crous P.W."/>
            <person name="Grigoriev I.V."/>
        </authorList>
    </citation>
    <scope>NUCLEOTIDE SEQUENCE</scope>
    <source>
        <strain evidence="2 4">CBS 781.70</strain>
    </source>
</reference>
<dbReference type="GeneID" id="54416805"/>
<organism evidence="2">
    <name type="scientific">Eremomyces bilateralis CBS 781.70</name>
    <dbReference type="NCBI Taxonomy" id="1392243"/>
    <lineage>
        <taxon>Eukaryota</taxon>
        <taxon>Fungi</taxon>
        <taxon>Dikarya</taxon>
        <taxon>Ascomycota</taxon>
        <taxon>Pezizomycotina</taxon>
        <taxon>Dothideomycetes</taxon>
        <taxon>Dothideomycetes incertae sedis</taxon>
        <taxon>Eremomycetales</taxon>
        <taxon>Eremomycetaceae</taxon>
        <taxon>Eremomyces</taxon>
    </lineage>
</organism>
<dbReference type="PANTHER" id="PTHR36182:SF2">
    <property type="entry name" value="LYTIC POLYSACCHARIDE MONOOXYGENASE"/>
    <property type="match status" value="1"/>
</dbReference>
<name>A0A6G1G702_9PEZI</name>
<dbReference type="EMBL" id="ML975154">
    <property type="protein sequence ID" value="KAF1813865.1"/>
    <property type="molecule type" value="Genomic_DNA"/>
</dbReference>
<gene>
    <name evidence="2 4" type="ORF">P152DRAFT_394073</name>
</gene>
<evidence type="ECO:0008006" key="5">
    <source>
        <dbReference type="Google" id="ProtNLM"/>
    </source>
</evidence>
<protein>
    <recommendedName>
        <fullName evidence="5">Lytic polysaccharide monooxygenase</fullName>
    </recommendedName>
</protein>
<proteinExistence type="predicted"/>
<feature type="chain" id="PRO_5044631900" description="Lytic polysaccharide monooxygenase" evidence="1">
    <location>
        <begin position="22"/>
        <end position="203"/>
    </location>
</feature>
<evidence type="ECO:0000313" key="2">
    <source>
        <dbReference type="EMBL" id="KAF1813865.1"/>
    </source>
</evidence>
<dbReference type="PANTHER" id="PTHR36182">
    <property type="entry name" value="PROTEIN, PUTATIVE (AFU_ORTHOLOGUE AFUA_6G10930)-RELATED"/>
    <property type="match status" value="1"/>
</dbReference>
<evidence type="ECO:0000313" key="3">
    <source>
        <dbReference type="Proteomes" id="UP000504638"/>
    </source>
</evidence>
<reference evidence="4" key="3">
    <citation type="submission" date="2025-04" db="UniProtKB">
        <authorList>
            <consortium name="RefSeq"/>
        </authorList>
    </citation>
    <scope>IDENTIFICATION</scope>
    <source>
        <strain evidence="4">CBS 781.70</strain>
    </source>
</reference>
<dbReference type="RefSeq" id="XP_033535496.1">
    <property type="nucleotide sequence ID" value="XM_033676235.1"/>
</dbReference>
<dbReference type="Gene3D" id="2.70.50.70">
    <property type="match status" value="1"/>
</dbReference>
<reference evidence="4" key="2">
    <citation type="submission" date="2020-04" db="EMBL/GenBank/DDBJ databases">
        <authorList>
            <consortium name="NCBI Genome Project"/>
        </authorList>
    </citation>
    <scope>NUCLEOTIDE SEQUENCE</scope>
    <source>
        <strain evidence="4">CBS 781.70</strain>
    </source>
</reference>
<accession>A0A6G1G702</accession>
<evidence type="ECO:0000313" key="4">
    <source>
        <dbReference type="RefSeq" id="XP_033535496.1"/>
    </source>
</evidence>
<dbReference type="AlphaFoldDB" id="A0A6G1G702"/>
<feature type="non-terminal residue" evidence="2">
    <location>
        <position position="203"/>
    </location>
</feature>
<keyword evidence="3" id="KW-1185">Reference proteome</keyword>
<sequence length="203" mass="21366">MSSSILLAATAALSLFSSASAHFQIQKPVPITGSAPKDPLNPSGSDFPCHGADLSNIGSRTSMAVGSSQNLEFNLGDGANTAVHGGGSCQLSVTYETDQAKLKDPASWKKCTPGSDNVKCVNTFDFTVPEEVKDGDAIFAWTWFNSLGNREMYMNCAAVSISGGKDKLDELPSLFVANIGSVSGSCETEQLKNVEFPDPGKYV</sequence>
<keyword evidence="1" id="KW-0732">Signal</keyword>
<dbReference type="OrthoDB" id="2342176at2759"/>
<dbReference type="Proteomes" id="UP000504638">
    <property type="component" value="Unplaced"/>
</dbReference>